<comment type="caution">
    <text evidence="3">The sequence shown here is derived from an EMBL/GenBank/DDBJ whole genome shotgun (WGS) entry which is preliminary data.</text>
</comment>
<dbReference type="EMBL" id="QXGD01006095">
    <property type="protein sequence ID" value="KAE9164049.1"/>
    <property type="molecule type" value="Genomic_DNA"/>
</dbReference>
<dbReference type="Proteomes" id="UP000440732">
    <property type="component" value="Unassembled WGS sequence"/>
</dbReference>
<feature type="signal peptide" evidence="1">
    <location>
        <begin position="1"/>
        <end position="17"/>
    </location>
</feature>
<accession>A0A6A3VEY4</accession>
<evidence type="ECO:0000313" key="5">
    <source>
        <dbReference type="Proteomes" id="UP000440732"/>
    </source>
</evidence>
<proteinExistence type="predicted"/>
<feature type="chain" id="PRO_5036166360" evidence="1">
    <location>
        <begin position="18"/>
        <end position="116"/>
    </location>
</feature>
<keyword evidence="1" id="KW-0732">Signal</keyword>
<dbReference type="Proteomes" id="UP000440367">
    <property type="component" value="Unassembled WGS sequence"/>
</dbReference>
<reference evidence="4 5" key="1">
    <citation type="submission" date="2018-08" db="EMBL/GenBank/DDBJ databases">
        <title>Genomic investigation of the strawberry pathogen Phytophthora fragariae indicates pathogenicity is determined by transcriptional variation in three key races.</title>
        <authorList>
            <person name="Adams T.M."/>
            <person name="Armitage A.D."/>
            <person name="Sobczyk M.K."/>
            <person name="Bates H.J."/>
            <person name="Dunwell J.M."/>
            <person name="Nellist C.F."/>
            <person name="Harrison R.J."/>
        </authorList>
    </citation>
    <scope>NUCLEOTIDE SEQUENCE [LARGE SCALE GENOMIC DNA]</scope>
    <source>
        <strain evidence="3 4">BC-1</strain>
        <strain evidence="2 5">NOV-5</strain>
    </source>
</reference>
<evidence type="ECO:0000313" key="4">
    <source>
        <dbReference type="Proteomes" id="UP000440367"/>
    </source>
</evidence>
<name>A0A6A3VEY4_9STRA</name>
<evidence type="ECO:0000256" key="1">
    <source>
        <dbReference type="SAM" id="SignalP"/>
    </source>
</evidence>
<sequence length="116" mass="12559">WLLLPTLLDWTGAVVERVEVAPDSVMASGGVVSVMMINSGRVDAAMLKMPAVMAATSDHKLTTFTIWNRVALELMSAYFTGNGGMVRVICNYSKDRAIRFIVSIELTPISEIGPAI</sequence>
<dbReference type="EMBL" id="QXGA01006982">
    <property type="protein sequence ID" value="KAE9061411.1"/>
    <property type="molecule type" value="Genomic_DNA"/>
</dbReference>
<feature type="non-terminal residue" evidence="3">
    <location>
        <position position="1"/>
    </location>
</feature>
<organism evidence="3 4">
    <name type="scientific">Phytophthora fragariae</name>
    <dbReference type="NCBI Taxonomy" id="53985"/>
    <lineage>
        <taxon>Eukaryota</taxon>
        <taxon>Sar</taxon>
        <taxon>Stramenopiles</taxon>
        <taxon>Oomycota</taxon>
        <taxon>Peronosporomycetes</taxon>
        <taxon>Peronosporales</taxon>
        <taxon>Peronosporaceae</taxon>
        <taxon>Phytophthora</taxon>
    </lineage>
</organism>
<evidence type="ECO:0000313" key="3">
    <source>
        <dbReference type="EMBL" id="KAE9164049.1"/>
    </source>
</evidence>
<dbReference type="AlphaFoldDB" id="A0A6A3VEY4"/>
<gene>
    <name evidence="3" type="ORF">PF002_g31699</name>
    <name evidence="2" type="ORF">PF006_g31408</name>
</gene>
<evidence type="ECO:0000313" key="2">
    <source>
        <dbReference type="EMBL" id="KAE9061411.1"/>
    </source>
</evidence>
<protein>
    <submittedName>
        <fullName evidence="3">Uncharacterized protein</fullName>
    </submittedName>
</protein>